<sequence length="120" mass="12990">MTARASADSSAEPEAKDLCGCAGIAQSASGTPLEYWHIAFARHEIVLAEGVEAESLHFGPEALRTLHPDGIEELRCLFGARDFGAGRGLARREVRGSRARRLVERITMNGHALQDHAALR</sequence>
<evidence type="ECO:0000313" key="2">
    <source>
        <dbReference type="EMBL" id="AJE48423.1"/>
    </source>
</evidence>
<feature type="domain" description="Hedgehog/Intein (Hint)" evidence="1">
    <location>
        <begin position="14"/>
        <end position="59"/>
    </location>
</feature>
<keyword evidence="3" id="KW-1185">Reference proteome</keyword>
<evidence type="ECO:0000313" key="3">
    <source>
        <dbReference type="Proteomes" id="UP000031521"/>
    </source>
</evidence>
<dbReference type="KEGG" id="cid:P73_3708"/>
<organism evidence="2 3">
    <name type="scientific">Celeribacter indicus</name>
    <dbReference type="NCBI Taxonomy" id="1208324"/>
    <lineage>
        <taxon>Bacteria</taxon>
        <taxon>Pseudomonadati</taxon>
        <taxon>Pseudomonadota</taxon>
        <taxon>Alphaproteobacteria</taxon>
        <taxon>Rhodobacterales</taxon>
        <taxon>Roseobacteraceae</taxon>
        <taxon>Celeribacter</taxon>
    </lineage>
</organism>
<reference evidence="2 3" key="1">
    <citation type="journal article" date="2014" name="Int. J. Syst. Evol. Microbiol.">
        <title>Celeribacter indicus sp. nov., a polycyclic aromatic hydrocarbon-degrading bacterium from deep-sea sediment and reclassification of Huaishuia halophila as Celeribacter halophilus comb. nov.</title>
        <authorList>
            <person name="Lai Q."/>
            <person name="Cao J."/>
            <person name="Yuan J."/>
            <person name="Li F."/>
            <person name="Shao Z."/>
        </authorList>
    </citation>
    <scope>NUCLEOTIDE SEQUENCE [LARGE SCALE GENOMIC DNA]</scope>
    <source>
        <strain evidence="2">P73</strain>
    </source>
</reference>
<dbReference type="HOGENOM" id="CLU_2045487_0_0_5"/>
<dbReference type="AlphaFoldDB" id="A0A0B5DY93"/>
<dbReference type="RefSeq" id="WP_052453408.1">
    <property type="nucleotide sequence ID" value="NZ_CP004393.1"/>
</dbReference>
<dbReference type="Pfam" id="PF13403">
    <property type="entry name" value="Hint_2"/>
    <property type="match status" value="1"/>
</dbReference>
<protein>
    <submittedName>
        <fullName evidence="2">Hemolysin-type calcium-binding region</fullName>
    </submittedName>
</protein>
<accession>A0A0B5DY93</accession>
<dbReference type="InterPro" id="IPR028992">
    <property type="entry name" value="Hedgehog/Intein_dom"/>
</dbReference>
<dbReference type="Proteomes" id="UP000031521">
    <property type="component" value="Chromosome"/>
</dbReference>
<evidence type="ECO:0000259" key="1">
    <source>
        <dbReference type="Pfam" id="PF13403"/>
    </source>
</evidence>
<proteinExistence type="predicted"/>
<gene>
    <name evidence="2" type="ORF">P73_3708</name>
</gene>
<dbReference type="STRING" id="1208324.P73_3708"/>
<dbReference type="EMBL" id="CP004393">
    <property type="protein sequence ID" value="AJE48423.1"/>
    <property type="molecule type" value="Genomic_DNA"/>
</dbReference>
<name>A0A0B5DY93_9RHOB</name>